<organism evidence="3 4">
    <name type="scientific">Corynebacterium alimapuense</name>
    <dbReference type="NCBI Taxonomy" id="1576874"/>
    <lineage>
        <taxon>Bacteria</taxon>
        <taxon>Bacillati</taxon>
        <taxon>Actinomycetota</taxon>
        <taxon>Actinomycetes</taxon>
        <taxon>Mycobacteriales</taxon>
        <taxon>Corynebacteriaceae</taxon>
        <taxon>Corynebacterium</taxon>
    </lineage>
</organism>
<dbReference type="SUPFAM" id="SSF110921">
    <property type="entry name" value="2-isopropylmalate synthase LeuA, allosteric (dimerisation) domain"/>
    <property type="match status" value="1"/>
</dbReference>
<keyword evidence="4" id="KW-1185">Reference proteome</keyword>
<dbReference type="EMBL" id="PTJO01000001">
    <property type="protein sequence ID" value="RNE49899.1"/>
    <property type="molecule type" value="Genomic_DNA"/>
</dbReference>
<evidence type="ECO:0000256" key="2">
    <source>
        <dbReference type="SAM" id="MobiDB-lite"/>
    </source>
</evidence>
<dbReference type="Gene3D" id="3.30.160.270">
    <property type="match status" value="1"/>
</dbReference>
<feature type="compositionally biased region" description="Low complexity" evidence="2">
    <location>
        <begin position="1"/>
        <end position="19"/>
    </location>
</feature>
<name>A0A3M8KAL1_9CORY</name>
<evidence type="ECO:0000256" key="1">
    <source>
        <dbReference type="ARBA" id="ARBA00022679"/>
    </source>
</evidence>
<protein>
    <submittedName>
        <fullName evidence="3">Acetyl-CoA acetyltransferase</fullName>
    </submittedName>
</protein>
<dbReference type="OrthoDB" id="4773719at2"/>
<dbReference type="Proteomes" id="UP000266975">
    <property type="component" value="Unassembled WGS sequence"/>
</dbReference>
<evidence type="ECO:0000313" key="4">
    <source>
        <dbReference type="Proteomes" id="UP000266975"/>
    </source>
</evidence>
<dbReference type="InterPro" id="IPR036230">
    <property type="entry name" value="LeuA_allosteric_dom_sf"/>
</dbReference>
<dbReference type="RefSeq" id="WP_123046944.1">
    <property type="nucleotide sequence ID" value="NZ_PTJO01000001.1"/>
</dbReference>
<feature type="region of interest" description="Disordered" evidence="2">
    <location>
        <begin position="1"/>
        <end position="23"/>
    </location>
</feature>
<dbReference type="GO" id="GO:0016740">
    <property type="term" value="F:transferase activity"/>
    <property type="evidence" value="ECO:0007669"/>
    <property type="project" value="UniProtKB-KW"/>
</dbReference>
<reference evidence="3 4" key="1">
    <citation type="submission" date="2018-02" db="EMBL/GenBank/DDBJ databases">
        <title>Corynebacterium alimpuense sp. nov., a marine obligate actinomycete isolated from sediments of Valparaiso bay, Chile.</title>
        <authorList>
            <person name="Claverias F."/>
            <person name="Gonzales-Siles L."/>
            <person name="Salva-Serra F."/>
            <person name="Inganaes E."/>
            <person name="Molin K."/>
            <person name="Cumsille A."/>
            <person name="Undabarrena A."/>
            <person name="Couve E."/>
            <person name="Moore E.R.B."/>
            <person name="Gomila M."/>
            <person name="Camara B."/>
        </authorList>
    </citation>
    <scope>NUCLEOTIDE SEQUENCE [LARGE SCALE GENOMIC DNA]</scope>
    <source>
        <strain evidence="3 4">CCUG 69366</strain>
    </source>
</reference>
<evidence type="ECO:0000313" key="3">
    <source>
        <dbReference type="EMBL" id="RNE49899.1"/>
    </source>
</evidence>
<keyword evidence="1 3" id="KW-0808">Transferase</keyword>
<proteinExistence type="predicted"/>
<accession>A0A3M8KAL1</accession>
<sequence length="174" mass="18989">MFNHTTFPTASTTSTAPKTLTRDPFSNRFGSTYRLPRGLREEAAGMSWALFSATYSSLADIRITNLETDFLRGGRQHFTAELTHTSKTQAPQVETCQITAMGPTSACTHLLADAGRHVEILDFHQFDIFEATVTFIKVSHQNNEHRTAWAMGFGGTPASSTAAALASGAQRIYG</sequence>
<dbReference type="AlphaFoldDB" id="A0A3M8KAL1"/>
<comment type="caution">
    <text evidence="3">The sequence shown here is derived from an EMBL/GenBank/DDBJ whole genome shotgun (WGS) entry which is preliminary data.</text>
</comment>
<gene>
    <name evidence="3" type="ORF">C5L39_00545</name>
</gene>